<reference evidence="1" key="1">
    <citation type="submission" date="2022-12" db="EMBL/GenBank/DDBJ databases">
        <title>New Phytohabitans aurantiacus sp. RD004123 nov., an actinomycete isolated from soil.</title>
        <authorList>
            <person name="Triningsih D.W."/>
            <person name="Harunari E."/>
            <person name="Igarashi Y."/>
        </authorList>
    </citation>
    <scope>NUCLEOTIDE SEQUENCE</scope>
    <source>
        <strain evidence="1">RD004123</strain>
    </source>
</reference>
<evidence type="ECO:0000313" key="1">
    <source>
        <dbReference type="EMBL" id="GLI03898.1"/>
    </source>
</evidence>
<organism evidence="1 2">
    <name type="scientific">Phytohabitans aurantiacus</name>
    <dbReference type="NCBI Taxonomy" id="3016789"/>
    <lineage>
        <taxon>Bacteria</taxon>
        <taxon>Bacillati</taxon>
        <taxon>Actinomycetota</taxon>
        <taxon>Actinomycetes</taxon>
        <taxon>Micromonosporales</taxon>
        <taxon>Micromonosporaceae</taxon>
    </lineage>
</organism>
<evidence type="ECO:0008006" key="3">
    <source>
        <dbReference type="Google" id="ProtNLM"/>
    </source>
</evidence>
<dbReference type="EMBL" id="BSDI01000109">
    <property type="protein sequence ID" value="GLI03898.1"/>
    <property type="molecule type" value="Genomic_DNA"/>
</dbReference>
<accession>A0ABQ5RBX4</accession>
<dbReference type="Proteomes" id="UP001144280">
    <property type="component" value="Unassembled WGS sequence"/>
</dbReference>
<evidence type="ECO:0000313" key="2">
    <source>
        <dbReference type="Proteomes" id="UP001144280"/>
    </source>
</evidence>
<protein>
    <recommendedName>
        <fullName evidence="3">Phosphatidylglycerol lysyltransferase C-terminal domain-containing protein</fullName>
    </recommendedName>
</protein>
<gene>
    <name evidence="1" type="ORF">Pa4123_91780</name>
</gene>
<keyword evidence="2" id="KW-1185">Reference proteome</keyword>
<proteinExistence type="predicted"/>
<dbReference type="RefSeq" id="WP_281906419.1">
    <property type="nucleotide sequence ID" value="NZ_BSDI01000109.1"/>
</dbReference>
<name>A0ABQ5RBX4_9ACTN</name>
<comment type="caution">
    <text evidence="1">The sequence shown here is derived from an EMBL/GenBank/DDBJ whole genome shotgun (WGS) entry which is preliminary data.</text>
</comment>
<sequence length="317" mass="34823">MRNLMWTLRRRSGFEVSELAEPNRADLLPTWLQDGADVHGSHGMFYWLRARGRGYVVSTGNAAAVLTWRADVGRLVVLRPVGGTDAVVALLEQLADAAVSAGLPCPLVVRYCAHQVACRLGELGWAPMADPWHRSAPLDDEAHPEVIVTAPPIEVPAGQRYKPIREAIVRHAAGHTYLCSPVPLGLGEAELVESNSARVAGYDGHERGFNAAVLASLTTRRHDWLTYHYLIRDGLAGFAVTGNVTGIAHGYYLAAREVPRLATYLLWLIYLQQRRAGAAALNLGGSETRSLHAFKVRTFPDHRLQPTTMLQRHPKPT</sequence>